<feature type="non-terminal residue" evidence="3">
    <location>
        <position position="1"/>
    </location>
</feature>
<accession>A0A9W8J2Q5</accession>
<dbReference type="AlphaFoldDB" id="A0A9W8J2Q5"/>
<dbReference type="PANTHER" id="PTHR21494">
    <property type="entry name" value="ACTIVATING SIGNAL COINTEGRATOR 1 COMPLEX SUBUNIT 2 ASC-1 COMPLEX SUBUNIT P100"/>
    <property type="match status" value="1"/>
</dbReference>
<dbReference type="PROSITE" id="PS51140">
    <property type="entry name" value="CUE"/>
    <property type="match status" value="1"/>
</dbReference>
<feature type="region of interest" description="Disordered" evidence="1">
    <location>
        <begin position="619"/>
        <end position="660"/>
    </location>
</feature>
<dbReference type="Gene3D" id="1.10.8.10">
    <property type="entry name" value="DNA helicase RuvA subunit, C-terminal domain"/>
    <property type="match status" value="1"/>
</dbReference>
<feature type="region of interest" description="Disordered" evidence="1">
    <location>
        <begin position="685"/>
        <end position="832"/>
    </location>
</feature>
<dbReference type="EMBL" id="JANBPK010001037">
    <property type="protein sequence ID" value="KAJ2927152.1"/>
    <property type="molecule type" value="Genomic_DNA"/>
</dbReference>
<dbReference type="InterPro" id="IPR052586">
    <property type="entry name" value="ASCC2"/>
</dbReference>
<reference evidence="3" key="1">
    <citation type="submission" date="2022-06" db="EMBL/GenBank/DDBJ databases">
        <title>Genome Sequence of Candolleomyces eurysporus.</title>
        <authorList>
            <person name="Buettner E."/>
        </authorList>
    </citation>
    <scope>NUCLEOTIDE SEQUENCE</scope>
    <source>
        <strain evidence="3">VTCC 930004</strain>
    </source>
</reference>
<evidence type="ECO:0000259" key="2">
    <source>
        <dbReference type="PROSITE" id="PS51140"/>
    </source>
</evidence>
<feature type="region of interest" description="Disordered" evidence="1">
    <location>
        <begin position="570"/>
        <end position="607"/>
    </location>
</feature>
<feature type="compositionally biased region" description="Basic residues" evidence="1">
    <location>
        <begin position="810"/>
        <end position="826"/>
    </location>
</feature>
<dbReference type="SUPFAM" id="SSF46934">
    <property type="entry name" value="UBA-like"/>
    <property type="match status" value="1"/>
</dbReference>
<dbReference type="InterPro" id="IPR009060">
    <property type="entry name" value="UBA-like_sf"/>
</dbReference>
<feature type="compositionally biased region" description="Acidic residues" evidence="1">
    <location>
        <begin position="634"/>
        <end position="645"/>
    </location>
</feature>
<dbReference type="Proteomes" id="UP001140091">
    <property type="component" value="Unassembled WGS sequence"/>
</dbReference>
<feature type="domain" description="CUE" evidence="2">
    <location>
        <begin position="422"/>
        <end position="467"/>
    </location>
</feature>
<dbReference type="OrthoDB" id="5577209at2759"/>
<dbReference type="PANTHER" id="PTHR21494:SF0">
    <property type="entry name" value="ACTIVATING SIGNAL COINTEGRATOR 1 COMPLEX SUBUNIT 2"/>
    <property type="match status" value="1"/>
</dbReference>
<dbReference type="InterPro" id="IPR003892">
    <property type="entry name" value="CUE"/>
</dbReference>
<feature type="compositionally biased region" description="Low complexity" evidence="1">
    <location>
        <begin position="383"/>
        <end position="401"/>
    </location>
</feature>
<feature type="region of interest" description="Disordered" evidence="1">
    <location>
        <begin position="379"/>
        <end position="411"/>
    </location>
</feature>
<dbReference type="GO" id="GO:0043130">
    <property type="term" value="F:ubiquitin binding"/>
    <property type="evidence" value="ECO:0007669"/>
    <property type="project" value="InterPro"/>
</dbReference>
<feature type="region of interest" description="Disordered" evidence="1">
    <location>
        <begin position="474"/>
        <end position="498"/>
    </location>
</feature>
<gene>
    <name evidence="3" type="ORF">H1R20_g9925</name>
</gene>
<dbReference type="InterPro" id="IPR041800">
    <property type="entry name" value="ASCC2_CUE"/>
</dbReference>
<keyword evidence="4" id="KW-1185">Reference proteome</keyword>
<dbReference type="CDD" id="cd14364">
    <property type="entry name" value="CUE_ASCC2"/>
    <property type="match status" value="1"/>
</dbReference>
<sequence length="832" mass="88329">MTIQSLPPLPLYPSATARASLSPTQQSSLNSSISNALSAALGSIAVDTGKKSVSSSLNFLRSYAVDHAFTVLQALIWNNAPVKSSIDKAIHAKVLQLAQILAEHGLLDDLKVLVDLAVVYARSVPSKLQKLFQTASSTRLINDVKESLIPSFTRILENGRGLYSQRKAAECIYCFVLASSYSDTASGSESLLSPFILSTDFLAALAKIYLPGLTTTAHSYGGPNALLSALSSNTNTPTDPTEWTSIFLTTRVTLLDSFHIIFKRLLNSLALADSRGLAMQTEIAFTALFAMTEVAQGASNSDNSSTPPTPFVNYSLLQDYQNTHDLSTMLARALNKAEERDARLELLENAIGTSKAGSGNKKKDPGALKILLRGSGLQRHSRAGGSTSHVGGTSTTATVVTDVPGPSSAPSTSYIYQERDVEIATKASQVLDILPDLSLEYVSNLLKSSRYGGNTERVIEALLEGSAPDADVLEREMRSSGPSAPPERSSAPSAPLENYSASSAPLGVYSAPSAPSQGVYERRNVFDDEVIDFSTVRFGKKDLEEQVNASSSAADKRLRDEMKADILRRVEVMDQEDDDEEDEDDINPFDVPDAPSSSSNSKGKSKKVYEVAFEEDELDLEDTAVRIPGAQGESDSDDNSEDEVGVTDAAGPGTSADVDANNMKRIEAILGQAYLSDPAVFARDAATRRGKARADLKARTGWSDEQIQGWAVILERDPKKKDRLLRKHEFKGNRSASPGPQANIPGPSNHQSHRGDGQRGGRGGGRGRGGGGGGGGGGRGRGGGGGGRGGNQAGGSGGGGDRAYKDRNKSSHANHDRKRGHDKKMARAGGPS</sequence>
<feature type="compositionally biased region" description="Low complexity" evidence="1">
    <location>
        <begin position="479"/>
        <end position="495"/>
    </location>
</feature>
<comment type="caution">
    <text evidence="3">The sequence shown here is derived from an EMBL/GenBank/DDBJ whole genome shotgun (WGS) entry which is preliminary data.</text>
</comment>
<protein>
    <recommendedName>
        <fullName evidence="2">CUE domain-containing protein</fullName>
    </recommendedName>
</protein>
<name>A0A9W8J2Q5_9AGAR</name>
<organism evidence="3 4">
    <name type="scientific">Candolleomyces eurysporus</name>
    <dbReference type="NCBI Taxonomy" id="2828524"/>
    <lineage>
        <taxon>Eukaryota</taxon>
        <taxon>Fungi</taxon>
        <taxon>Dikarya</taxon>
        <taxon>Basidiomycota</taxon>
        <taxon>Agaricomycotina</taxon>
        <taxon>Agaricomycetes</taxon>
        <taxon>Agaricomycetidae</taxon>
        <taxon>Agaricales</taxon>
        <taxon>Agaricineae</taxon>
        <taxon>Psathyrellaceae</taxon>
        <taxon>Candolleomyces</taxon>
    </lineage>
</organism>
<feature type="compositionally biased region" description="Gly residues" evidence="1">
    <location>
        <begin position="760"/>
        <end position="801"/>
    </location>
</feature>
<evidence type="ECO:0000313" key="4">
    <source>
        <dbReference type="Proteomes" id="UP001140091"/>
    </source>
</evidence>
<feature type="compositionally biased region" description="Polar residues" evidence="1">
    <location>
        <begin position="734"/>
        <end position="750"/>
    </location>
</feature>
<evidence type="ECO:0000313" key="3">
    <source>
        <dbReference type="EMBL" id="KAJ2927152.1"/>
    </source>
</evidence>
<evidence type="ECO:0000256" key="1">
    <source>
        <dbReference type="SAM" id="MobiDB-lite"/>
    </source>
</evidence>
<feature type="compositionally biased region" description="Acidic residues" evidence="1">
    <location>
        <begin position="573"/>
        <end position="587"/>
    </location>
</feature>
<proteinExistence type="predicted"/>